<proteinExistence type="predicted"/>
<name>A0AC35G5B2_9BILA</name>
<organism evidence="1 2">
    <name type="scientific">Panagrolaimus sp. PS1159</name>
    <dbReference type="NCBI Taxonomy" id="55785"/>
    <lineage>
        <taxon>Eukaryota</taxon>
        <taxon>Metazoa</taxon>
        <taxon>Ecdysozoa</taxon>
        <taxon>Nematoda</taxon>
        <taxon>Chromadorea</taxon>
        <taxon>Rhabditida</taxon>
        <taxon>Tylenchina</taxon>
        <taxon>Panagrolaimomorpha</taxon>
        <taxon>Panagrolaimoidea</taxon>
        <taxon>Panagrolaimidae</taxon>
        <taxon>Panagrolaimus</taxon>
    </lineage>
</organism>
<dbReference type="WBParaSite" id="PS1159_v2.g23594.t1">
    <property type="protein sequence ID" value="PS1159_v2.g23594.t1"/>
    <property type="gene ID" value="PS1159_v2.g23594"/>
</dbReference>
<protein>
    <submittedName>
        <fullName evidence="2">Uncharacterized protein</fullName>
    </submittedName>
</protein>
<reference evidence="2" key="1">
    <citation type="submission" date="2022-11" db="UniProtKB">
        <authorList>
            <consortium name="WormBaseParasite"/>
        </authorList>
    </citation>
    <scope>IDENTIFICATION</scope>
</reference>
<sequence>MGSIRKRIMPDEEKRMWLWIYNNLKKENKDAYLSCGLQIWNQYIEFYGIKDHTAHCYATRFQEKSVADSSASNQDAPSTSKMVEKSNVEIKKEPIIVQSSRRSKRCSNNVLNYNEKFLSRRSYDSANSSTSFNSSLSETSCTSINIEQKIEEPLKVSKKRRACSSEVSVPVKKRIVSDSNSASASISVHVKEENREDVVSMDTVVEEKIVATAEKENIPLTENIIPNAVQSNVGGWDSMDDENTKSKSASETSIDDESMFDKENVPYTETPKNVFISFSETSKESNEFSTVIKADQSDIDVCSDLSKHNPSATSIITETDASKPDLSTNLLLKESDIEDQDQNLAVESSKPGPSTDVSTSDNTKTTPIKIEVPLSPDKNVALLTPKSILSSGQRKQKDDGSAVRVRFQSPERSAETNITPKRTNISLHSTPSTPEFSVIDTEIIQLLWHKVHGPNVNDLSVDELVAFKKISLFKDLHVRIKNVQTFFRGRKATLKIDESNNDSS</sequence>
<dbReference type="Proteomes" id="UP000887580">
    <property type="component" value="Unplaced"/>
</dbReference>
<accession>A0AC35G5B2</accession>
<evidence type="ECO:0000313" key="1">
    <source>
        <dbReference type="Proteomes" id="UP000887580"/>
    </source>
</evidence>
<evidence type="ECO:0000313" key="2">
    <source>
        <dbReference type="WBParaSite" id="PS1159_v2.g23594.t1"/>
    </source>
</evidence>